<comment type="subcellular location">
    <subcellularLocation>
        <location evidence="1">Membrane</location>
    </subcellularLocation>
</comment>
<dbReference type="GO" id="GO:0009247">
    <property type="term" value="P:glycolipid biosynthetic process"/>
    <property type="evidence" value="ECO:0007669"/>
    <property type="project" value="InterPro"/>
</dbReference>
<evidence type="ECO:0000259" key="5">
    <source>
        <dbReference type="Pfam" id="PF04101"/>
    </source>
</evidence>
<feature type="domain" description="Diacylglycerol glucosyltransferase N-terminal" evidence="6">
    <location>
        <begin position="20"/>
        <end position="185"/>
    </location>
</feature>
<feature type="domain" description="Glycosyl transferase family 28 C-terminal" evidence="5">
    <location>
        <begin position="205"/>
        <end position="351"/>
    </location>
</feature>
<organism evidence="7 8">
    <name type="scientific">Veillonella montpellierensis DNF00314</name>
    <dbReference type="NCBI Taxonomy" id="1401067"/>
    <lineage>
        <taxon>Bacteria</taxon>
        <taxon>Bacillati</taxon>
        <taxon>Bacillota</taxon>
        <taxon>Negativicutes</taxon>
        <taxon>Veillonellales</taxon>
        <taxon>Veillonellaceae</taxon>
        <taxon>Veillonella</taxon>
    </lineage>
</organism>
<dbReference type="eggNOG" id="COG0707">
    <property type="taxonomic scope" value="Bacteria"/>
</dbReference>
<gene>
    <name evidence="7" type="ORF">HMPREF0872_01010</name>
</gene>
<evidence type="ECO:0000256" key="3">
    <source>
        <dbReference type="ARBA" id="ARBA00022676"/>
    </source>
</evidence>
<dbReference type="InterPro" id="IPR007235">
    <property type="entry name" value="Glyco_trans_28_C"/>
</dbReference>
<sequence length="386" mass="43407">MDHEMQRKVLIVSASIGTGHTQAARAIEEYWLETEPDAQILHVDFLSTDTLSFDNILKETYIKMIDVFPMLYDLIYRLSQGERKGGMVQTLLSWILKSRMLKLITKEEPDVVIFTHPFPCGAACILKRQNLINIPLIGVITDFTSHQFWMYPQVDSYYVAIDSMVDEIARCGIDKEKIHVSGIPVRRSFFRDAIHHYELKQPVRILIMGGGLGLGSVESALRRLDDIQGVDELVVVTGQNTALYDALHDMQGELHTRTKIYGYMTNISDIMKNVSLLVTKPGALTCMEAITMGLPMVFFNAIPGQEEANAAFLEGKGCARWARDIHNLEDVVTALLINPQRLQQMSQCSLEWHVDGAANIVHSIISLLDVKKTNLSSARPISETFV</sequence>
<evidence type="ECO:0000256" key="4">
    <source>
        <dbReference type="ARBA" id="ARBA00022679"/>
    </source>
</evidence>
<dbReference type="PANTHER" id="PTHR43025">
    <property type="entry name" value="MONOGALACTOSYLDIACYLGLYCEROL SYNTHASE"/>
    <property type="match status" value="1"/>
</dbReference>
<name>A0A096BZM6_9FIRM</name>
<keyword evidence="8" id="KW-1185">Reference proteome</keyword>
<dbReference type="PANTHER" id="PTHR43025:SF3">
    <property type="entry name" value="MONOGALACTOSYLDIACYLGLYCEROL SYNTHASE 1, CHLOROPLASTIC"/>
    <property type="match status" value="1"/>
</dbReference>
<proteinExistence type="inferred from homology"/>
<comment type="caution">
    <text evidence="7">The sequence shown here is derived from an EMBL/GenBank/DDBJ whole genome shotgun (WGS) entry which is preliminary data.</text>
</comment>
<keyword evidence="4" id="KW-0808">Transferase</keyword>
<dbReference type="Pfam" id="PF06925">
    <property type="entry name" value="MGDG_synth"/>
    <property type="match status" value="1"/>
</dbReference>
<dbReference type="GO" id="GO:0016758">
    <property type="term" value="F:hexosyltransferase activity"/>
    <property type="evidence" value="ECO:0007669"/>
    <property type="project" value="InterPro"/>
</dbReference>
<dbReference type="SUPFAM" id="SSF53756">
    <property type="entry name" value="UDP-Glycosyltransferase/glycogen phosphorylase"/>
    <property type="match status" value="1"/>
</dbReference>
<dbReference type="InterPro" id="IPR050519">
    <property type="entry name" value="Glycosyltransf_28_UgtP"/>
</dbReference>
<dbReference type="RefSeq" id="WP_028256899.1">
    <property type="nucleotide sequence ID" value="NZ_JRNT01000005.1"/>
</dbReference>
<dbReference type="AlphaFoldDB" id="A0A096BZM6"/>
<comment type="similarity">
    <text evidence="2">Belongs to the glycosyltransferase 28 family.</text>
</comment>
<dbReference type="Pfam" id="PF04101">
    <property type="entry name" value="Glyco_tran_28_C"/>
    <property type="match status" value="1"/>
</dbReference>
<dbReference type="InterPro" id="IPR009695">
    <property type="entry name" value="Diacylglyc_glucosyltr_N"/>
</dbReference>
<accession>A0A096BZM6</accession>
<evidence type="ECO:0000256" key="1">
    <source>
        <dbReference type="ARBA" id="ARBA00004370"/>
    </source>
</evidence>
<evidence type="ECO:0000313" key="8">
    <source>
        <dbReference type="Proteomes" id="UP000029628"/>
    </source>
</evidence>
<keyword evidence="3" id="KW-0328">Glycosyltransferase</keyword>
<dbReference type="Gene3D" id="3.40.50.2000">
    <property type="entry name" value="Glycogen Phosphorylase B"/>
    <property type="match status" value="2"/>
</dbReference>
<reference evidence="7 8" key="1">
    <citation type="submission" date="2014-07" db="EMBL/GenBank/DDBJ databases">
        <authorList>
            <person name="McCorrison J."/>
            <person name="Sanka R."/>
            <person name="Torralba M."/>
            <person name="Gillis M."/>
            <person name="Haft D.H."/>
            <person name="Methe B."/>
            <person name="Sutton G."/>
            <person name="Nelson K.E."/>
        </authorList>
    </citation>
    <scope>NUCLEOTIDE SEQUENCE [LARGE SCALE GENOMIC DNA]</scope>
    <source>
        <strain evidence="7 8">DNF00314</strain>
    </source>
</reference>
<evidence type="ECO:0000313" key="7">
    <source>
        <dbReference type="EMBL" id="KGF48202.1"/>
    </source>
</evidence>
<evidence type="ECO:0000256" key="2">
    <source>
        <dbReference type="ARBA" id="ARBA00006962"/>
    </source>
</evidence>
<dbReference type="EMBL" id="JRNT01000005">
    <property type="protein sequence ID" value="KGF48202.1"/>
    <property type="molecule type" value="Genomic_DNA"/>
</dbReference>
<dbReference type="GO" id="GO:0016020">
    <property type="term" value="C:membrane"/>
    <property type="evidence" value="ECO:0007669"/>
    <property type="project" value="UniProtKB-SubCell"/>
</dbReference>
<dbReference type="Proteomes" id="UP000029628">
    <property type="component" value="Unassembled WGS sequence"/>
</dbReference>
<protein>
    <submittedName>
        <fullName evidence="7">Galactosyldiacylglycerol synthase</fullName>
    </submittedName>
</protein>
<evidence type="ECO:0000259" key="6">
    <source>
        <dbReference type="Pfam" id="PF06925"/>
    </source>
</evidence>